<proteinExistence type="predicted"/>
<protein>
    <recommendedName>
        <fullName evidence="1">Endonuclease/exonuclease/phosphatase domain-containing protein</fullName>
    </recommendedName>
</protein>
<gene>
    <name evidence="2" type="ORF">AVEN_158826_1</name>
</gene>
<comment type="caution">
    <text evidence="2">The sequence shown here is derived from an EMBL/GenBank/DDBJ whole genome shotgun (WGS) entry which is preliminary data.</text>
</comment>
<evidence type="ECO:0000313" key="2">
    <source>
        <dbReference type="EMBL" id="GBO05077.1"/>
    </source>
</evidence>
<dbReference type="SUPFAM" id="SSF56219">
    <property type="entry name" value="DNase I-like"/>
    <property type="match status" value="1"/>
</dbReference>
<dbReference type="GO" id="GO:0003824">
    <property type="term" value="F:catalytic activity"/>
    <property type="evidence" value="ECO:0007669"/>
    <property type="project" value="InterPro"/>
</dbReference>
<sequence length="368" mass="42509">MVDFMSVVARQQAVMCMILGRCHEQTDLIEHKVEGLRSTNEESIQMDFAAATKIRSRSRSRSRGRERDEGKLVLLYPKKWGEKINIKKKLQETIDPAKIKVGIRNIKNLNKGGILIECAKEDEIDKLRAEVESNENLREDIVIRRPIKVRPKLIIYRVEEDLDIEESIVNLRDQNEELKESDLKHEYIMKTNKGNHWIVSIDPEAFQKIIKLGKVNLEISRDIIAINLTVNNIHFIFISVYCSPSEDIVPILQQLESIIEVHQDSFISINGDFNAKSSAWGPTEQDERGKALLELVLRQDLDIGNDIYSAPTFDSERGKSWIDLTLTKNISREVFKNWVLHQDVTASDHNLVTYEITYEKSERPKNKC</sequence>
<evidence type="ECO:0000313" key="3">
    <source>
        <dbReference type="Proteomes" id="UP000499080"/>
    </source>
</evidence>
<reference evidence="2 3" key="1">
    <citation type="journal article" date="2019" name="Sci. Rep.">
        <title>Orb-weaving spider Araneus ventricosus genome elucidates the spidroin gene catalogue.</title>
        <authorList>
            <person name="Kono N."/>
            <person name="Nakamura H."/>
            <person name="Ohtoshi R."/>
            <person name="Moran D.A.P."/>
            <person name="Shinohara A."/>
            <person name="Yoshida Y."/>
            <person name="Fujiwara M."/>
            <person name="Mori M."/>
            <person name="Tomita M."/>
            <person name="Arakawa K."/>
        </authorList>
    </citation>
    <scope>NUCLEOTIDE SEQUENCE [LARGE SCALE GENOMIC DNA]</scope>
</reference>
<dbReference type="EMBL" id="BGPR01031822">
    <property type="protein sequence ID" value="GBO05077.1"/>
    <property type="molecule type" value="Genomic_DNA"/>
</dbReference>
<organism evidence="2 3">
    <name type="scientific">Araneus ventricosus</name>
    <name type="common">Orbweaver spider</name>
    <name type="synonym">Epeira ventricosa</name>
    <dbReference type="NCBI Taxonomy" id="182803"/>
    <lineage>
        <taxon>Eukaryota</taxon>
        <taxon>Metazoa</taxon>
        <taxon>Ecdysozoa</taxon>
        <taxon>Arthropoda</taxon>
        <taxon>Chelicerata</taxon>
        <taxon>Arachnida</taxon>
        <taxon>Araneae</taxon>
        <taxon>Araneomorphae</taxon>
        <taxon>Entelegynae</taxon>
        <taxon>Araneoidea</taxon>
        <taxon>Araneidae</taxon>
        <taxon>Araneus</taxon>
    </lineage>
</organism>
<keyword evidence="3" id="KW-1185">Reference proteome</keyword>
<dbReference type="OrthoDB" id="8122238at2759"/>
<dbReference type="Proteomes" id="UP000499080">
    <property type="component" value="Unassembled WGS sequence"/>
</dbReference>
<dbReference type="AlphaFoldDB" id="A0A4Y2U0E8"/>
<dbReference type="InterPro" id="IPR005135">
    <property type="entry name" value="Endo/exonuclease/phosphatase"/>
</dbReference>
<evidence type="ECO:0000259" key="1">
    <source>
        <dbReference type="Pfam" id="PF14529"/>
    </source>
</evidence>
<feature type="domain" description="Endonuclease/exonuclease/phosphatase" evidence="1">
    <location>
        <begin position="236"/>
        <end position="352"/>
    </location>
</feature>
<dbReference type="Gene3D" id="3.60.10.10">
    <property type="entry name" value="Endonuclease/exonuclease/phosphatase"/>
    <property type="match status" value="1"/>
</dbReference>
<dbReference type="InterPro" id="IPR036691">
    <property type="entry name" value="Endo/exonu/phosph_ase_sf"/>
</dbReference>
<accession>A0A4Y2U0E8</accession>
<name>A0A4Y2U0E8_ARAVE</name>
<dbReference type="PANTHER" id="PTHR33273:SF4">
    <property type="entry name" value="ENDONUCLEASE_EXONUCLEASE_PHOSPHATASE DOMAIN-CONTAINING PROTEIN"/>
    <property type="match status" value="1"/>
</dbReference>
<dbReference type="PANTHER" id="PTHR33273">
    <property type="entry name" value="DOMAIN-CONTAINING PROTEIN, PUTATIVE-RELATED"/>
    <property type="match status" value="1"/>
</dbReference>
<dbReference type="Pfam" id="PF14529">
    <property type="entry name" value="Exo_endo_phos_2"/>
    <property type="match status" value="1"/>
</dbReference>